<accession>A0A6A6D8A9</accession>
<proteinExistence type="predicted"/>
<dbReference type="EMBL" id="ML994727">
    <property type="protein sequence ID" value="KAF2175691.1"/>
    <property type="molecule type" value="Genomic_DNA"/>
</dbReference>
<evidence type="ECO:0000313" key="1">
    <source>
        <dbReference type="EMBL" id="KAF2175691.1"/>
    </source>
</evidence>
<dbReference type="Proteomes" id="UP000800200">
    <property type="component" value="Unassembled WGS sequence"/>
</dbReference>
<reference evidence="1" key="1">
    <citation type="journal article" date="2020" name="Stud. Mycol.">
        <title>101 Dothideomycetes genomes: a test case for predicting lifestyles and emergence of pathogens.</title>
        <authorList>
            <person name="Haridas S."/>
            <person name="Albert R."/>
            <person name="Binder M."/>
            <person name="Bloem J."/>
            <person name="Labutti K."/>
            <person name="Salamov A."/>
            <person name="Andreopoulos B."/>
            <person name="Baker S."/>
            <person name="Barry K."/>
            <person name="Bills G."/>
            <person name="Bluhm B."/>
            <person name="Cannon C."/>
            <person name="Castanera R."/>
            <person name="Culley D."/>
            <person name="Daum C."/>
            <person name="Ezra D."/>
            <person name="Gonzalez J."/>
            <person name="Henrissat B."/>
            <person name="Kuo A."/>
            <person name="Liang C."/>
            <person name="Lipzen A."/>
            <person name="Lutzoni F."/>
            <person name="Magnuson J."/>
            <person name="Mondo S."/>
            <person name="Nolan M."/>
            <person name="Ohm R."/>
            <person name="Pangilinan J."/>
            <person name="Park H.-J."/>
            <person name="Ramirez L."/>
            <person name="Alfaro M."/>
            <person name="Sun H."/>
            <person name="Tritt A."/>
            <person name="Yoshinaga Y."/>
            <person name="Zwiers L.-H."/>
            <person name="Turgeon B."/>
            <person name="Goodwin S."/>
            <person name="Spatafora J."/>
            <person name="Crous P."/>
            <person name="Grigoriev I."/>
        </authorList>
    </citation>
    <scope>NUCLEOTIDE SEQUENCE</scope>
    <source>
        <strain evidence="1">CBS 207.26</strain>
    </source>
</reference>
<evidence type="ECO:0000313" key="2">
    <source>
        <dbReference type="Proteomes" id="UP000800200"/>
    </source>
</evidence>
<organism evidence="1 2">
    <name type="scientific">Zopfia rhizophila CBS 207.26</name>
    <dbReference type="NCBI Taxonomy" id="1314779"/>
    <lineage>
        <taxon>Eukaryota</taxon>
        <taxon>Fungi</taxon>
        <taxon>Dikarya</taxon>
        <taxon>Ascomycota</taxon>
        <taxon>Pezizomycotina</taxon>
        <taxon>Dothideomycetes</taxon>
        <taxon>Dothideomycetes incertae sedis</taxon>
        <taxon>Zopfiaceae</taxon>
        <taxon>Zopfia</taxon>
    </lineage>
</organism>
<gene>
    <name evidence="1" type="ORF">K469DRAFT_763724</name>
</gene>
<dbReference type="SUPFAM" id="SSF75005">
    <property type="entry name" value="Arabinanase/levansucrase/invertase"/>
    <property type="match status" value="1"/>
</dbReference>
<dbReference type="OrthoDB" id="19657at2759"/>
<dbReference type="InterPro" id="IPR023296">
    <property type="entry name" value="Glyco_hydro_beta-prop_sf"/>
</dbReference>
<keyword evidence="1" id="KW-0378">Hydrolase</keyword>
<sequence length="90" mass="10200">MEAWSAARLAEILPFNAGMTWAPNAIWDPAIDKYLVFWTCNLKGDGWYIMKTYTSDFKTFGKMEKSLTGAGMDATIAFDKSSNMFCQHLE</sequence>
<dbReference type="AlphaFoldDB" id="A0A6A6D8A9"/>
<protein>
    <submittedName>
        <fullName evidence="1">Glycoside hydrolase family 43 protein</fullName>
    </submittedName>
</protein>
<name>A0A6A6D8A9_9PEZI</name>
<dbReference type="GO" id="GO:0016787">
    <property type="term" value="F:hydrolase activity"/>
    <property type="evidence" value="ECO:0007669"/>
    <property type="project" value="UniProtKB-KW"/>
</dbReference>
<keyword evidence="2" id="KW-1185">Reference proteome</keyword>